<dbReference type="Gene3D" id="1.20.1250.20">
    <property type="entry name" value="MFS general substrate transporter like domains"/>
    <property type="match status" value="1"/>
</dbReference>
<feature type="transmembrane region" description="Helical" evidence="7">
    <location>
        <begin position="422"/>
        <end position="441"/>
    </location>
</feature>
<dbReference type="PANTHER" id="PTHR43791:SF32">
    <property type="entry name" value="MAJOR FACILITATOR SUPERFAMILY (MFS) PROFILE DOMAIN-CONTAINING PROTEIN"/>
    <property type="match status" value="1"/>
</dbReference>
<feature type="region of interest" description="Disordered" evidence="6">
    <location>
        <begin position="1"/>
        <end position="32"/>
    </location>
</feature>
<evidence type="ECO:0000256" key="6">
    <source>
        <dbReference type="SAM" id="MobiDB-lite"/>
    </source>
</evidence>
<evidence type="ECO:0000256" key="3">
    <source>
        <dbReference type="ARBA" id="ARBA00022692"/>
    </source>
</evidence>
<sequence>MTGFSKEHTTSGLVTQPDEKTMAYETEPDWTPQEEAKAKRKLDLHVVSVLTLGFFCLQLDRGNIANAITDNFMEDVGIDQNQFNVGQQLLSLGIVLFEIPSNMILYRVGPGKWLTLQLFLFGLVSLFQAFQRGYPAFLITRFLLGATESGFIPGNQFGAASSKLLAYGILYMRGVGGKPGWFWLFVLMGLFTILVGILFGLVFPDSFKKPYCPFAPGRQVFTDRELYILNTRVILDDPLKGHKKKHIDRKAFKKAFTNWRIIVHVAITILNNGPQRGFDTYSPSIIRSFGFEGLTSNALASVGLFLQIPVSFSFSYISDHFNKRGPTVIAGVGCHLLGYVMNRIFTEMPGSMRGVKYFGVIWTQMYGTFPQPLNVAWVSVTCHDSEVRALAMAIMVMAGNIAGIYGAQIFREEDNPLYRRGFNIGIGILAASCCLAIVRYIDSKFLIRRQRREEAANE</sequence>
<keyword evidence="2" id="KW-0813">Transport</keyword>
<keyword evidence="5 7" id="KW-0472">Membrane</keyword>
<keyword evidence="9" id="KW-1185">Reference proteome</keyword>
<evidence type="ECO:0000256" key="7">
    <source>
        <dbReference type="SAM" id="Phobius"/>
    </source>
</evidence>
<dbReference type="InterPro" id="IPR011701">
    <property type="entry name" value="MFS"/>
</dbReference>
<protein>
    <recommendedName>
        <fullName evidence="10">Alternative sulfate transporter</fullName>
    </recommendedName>
</protein>
<feature type="transmembrane region" description="Helical" evidence="7">
    <location>
        <begin position="113"/>
        <end position="130"/>
    </location>
</feature>
<comment type="subcellular location">
    <subcellularLocation>
        <location evidence="1">Membrane</location>
        <topology evidence="1">Multi-pass membrane protein</topology>
    </subcellularLocation>
</comment>
<dbReference type="InterPro" id="IPR036259">
    <property type="entry name" value="MFS_trans_sf"/>
</dbReference>
<evidence type="ECO:0000256" key="1">
    <source>
        <dbReference type="ARBA" id="ARBA00004141"/>
    </source>
</evidence>
<keyword evidence="4 7" id="KW-1133">Transmembrane helix</keyword>
<proteinExistence type="predicted"/>
<evidence type="ECO:0000256" key="4">
    <source>
        <dbReference type="ARBA" id="ARBA00022989"/>
    </source>
</evidence>
<gene>
    <name evidence="8" type="ORF">Daus18300_005721</name>
</gene>
<feature type="transmembrane region" description="Helical" evidence="7">
    <location>
        <begin position="181"/>
        <end position="203"/>
    </location>
</feature>
<accession>A0ABR3WZ18</accession>
<dbReference type="Proteomes" id="UP001583177">
    <property type="component" value="Unassembled WGS sequence"/>
</dbReference>
<evidence type="ECO:0000256" key="5">
    <source>
        <dbReference type="ARBA" id="ARBA00023136"/>
    </source>
</evidence>
<dbReference type="PANTHER" id="PTHR43791">
    <property type="entry name" value="PERMEASE-RELATED"/>
    <property type="match status" value="1"/>
</dbReference>
<evidence type="ECO:0000256" key="2">
    <source>
        <dbReference type="ARBA" id="ARBA00022448"/>
    </source>
</evidence>
<reference evidence="8 9" key="1">
    <citation type="journal article" date="2024" name="IMA Fungus">
        <title>IMA Genome - F19 : A genome assembly and annotation guide to empower mycologists, including annotated draft genome sequences of Ceratocystis pirilliformis, Diaporthe australafricana, Fusarium ophioides, Paecilomyces lecythidis, and Sporothrix stenoceras.</title>
        <authorList>
            <person name="Aylward J."/>
            <person name="Wilson A.M."/>
            <person name="Visagie C.M."/>
            <person name="Spraker J."/>
            <person name="Barnes I."/>
            <person name="Buitendag C."/>
            <person name="Ceriani C."/>
            <person name="Del Mar Angel L."/>
            <person name="du Plessis D."/>
            <person name="Fuchs T."/>
            <person name="Gasser K."/>
            <person name="Kramer D."/>
            <person name="Li W."/>
            <person name="Munsamy K."/>
            <person name="Piso A."/>
            <person name="Price J.L."/>
            <person name="Sonnekus B."/>
            <person name="Thomas C."/>
            <person name="van der Nest A."/>
            <person name="van Dijk A."/>
            <person name="van Heerden A."/>
            <person name="van Vuuren N."/>
            <person name="Yilmaz N."/>
            <person name="Duong T.A."/>
            <person name="van der Merwe N.A."/>
            <person name="Wingfield M.J."/>
            <person name="Wingfield B.D."/>
        </authorList>
    </citation>
    <scope>NUCLEOTIDE SEQUENCE [LARGE SCALE GENOMIC DNA]</scope>
    <source>
        <strain evidence="8 9">CMW 18300</strain>
    </source>
</reference>
<feature type="transmembrane region" description="Helical" evidence="7">
    <location>
        <begin position="389"/>
        <end position="410"/>
    </location>
</feature>
<dbReference type="Pfam" id="PF07690">
    <property type="entry name" value="MFS_1"/>
    <property type="match status" value="2"/>
</dbReference>
<evidence type="ECO:0000313" key="8">
    <source>
        <dbReference type="EMBL" id="KAL1868885.1"/>
    </source>
</evidence>
<dbReference type="EMBL" id="JAWRVE010000043">
    <property type="protein sequence ID" value="KAL1868885.1"/>
    <property type="molecule type" value="Genomic_DNA"/>
</dbReference>
<evidence type="ECO:0008006" key="10">
    <source>
        <dbReference type="Google" id="ProtNLM"/>
    </source>
</evidence>
<name>A0ABR3WZ18_9PEZI</name>
<organism evidence="8 9">
    <name type="scientific">Diaporthe australafricana</name>
    <dbReference type="NCBI Taxonomy" id="127596"/>
    <lineage>
        <taxon>Eukaryota</taxon>
        <taxon>Fungi</taxon>
        <taxon>Dikarya</taxon>
        <taxon>Ascomycota</taxon>
        <taxon>Pezizomycotina</taxon>
        <taxon>Sordariomycetes</taxon>
        <taxon>Sordariomycetidae</taxon>
        <taxon>Diaporthales</taxon>
        <taxon>Diaporthaceae</taxon>
        <taxon>Diaporthe</taxon>
    </lineage>
</organism>
<dbReference type="SUPFAM" id="SSF103473">
    <property type="entry name" value="MFS general substrate transporter"/>
    <property type="match status" value="1"/>
</dbReference>
<evidence type="ECO:0000313" key="9">
    <source>
        <dbReference type="Proteomes" id="UP001583177"/>
    </source>
</evidence>
<comment type="caution">
    <text evidence="8">The sequence shown here is derived from an EMBL/GenBank/DDBJ whole genome shotgun (WGS) entry which is preliminary data.</text>
</comment>
<keyword evidence="3 7" id="KW-0812">Transmembrane</keyword>